<reference evidence="1" key="1">
    <citation type="submission" date="2020-04" db="EMBL/GenBank/DDBJ databases">
        <authorList>
            <person name="Chiriac C."/>
            <person name="Salcher M."/>
            <person name="Ghai R."/>
            <person name="Kavagutti S V."/>
        </authorList>
    </citation>
    <scope>NUCLEOTIDE SEQUENCE</scope>
</reference>
<protein>
    <submittedName>
        <fullName evidence="1">Uncharacterized protein</fullName>
    </submittedName>
</protein>
<gene>
    <name evidence="1" type="ORF">UFOVP28_69</name>
</gene>
<accession>A0A6J5KKW2</accession>
<dbReference type="EMBL" id="LR796165">
    <property type="protein sequence ID" value="CAB4122904.1"/>
    <property type="molecule type" value="Genomic_DNA"/>
</dbReference>
<sequence length="322" mass="35727">MSKLKASAPQTKVYTRLETITPERAKQLMLLNVANRGLKGYHVRKIANDITTGKWQVNGSCIVVSCNNILLDGQHRLAAIIIANQPVDTLVTYNVADHAFTTIDVNCRGRMASDVLSINGYTDVNNLASASTLLWRVISGIQWGSPQPSGTALEVLRQWPSIEDWNKEWSRCTTIRKFMSPAAYITTCVYLSDIAGRTDLARQFTEGMQTGANLSEGSPVLTLRNRLGIERAKASTSTPTRHVWRMIVRAIDALEEGRKITYFPSDPQVNMPVARPKRLVQHMAFQPPERSFPNFQPASKSPFTVAEVMQIDPNGVSKIGNS</sequence>
<evidence type="ECO:0000313" key="1">
    <source>
        <dbReference type="EMBL" id="CAB4122904.1"/>
    </source>
</evidence>
<name>A0A6J5KKW2_9CAUD</name>
<proteinExistence type="predicted"/>
<organism evidence="1">
    <name type="scientific">uncultured Caudovirales phage</name>
    <dbReference type="NCBI Taxonomy" id="2100421"/>
    <lineage>
        <taxon>Viruses</taxon>
        <taxon>Duplodnaviria</taxon>
        <taxon>Heunggongvirae</taxon>
        <taxon>Uroviricota</taxon>
        <taxon>Caudoviricetes</taxon>
        <taxon>Peduoviridae</taxon>
        <taxon>Maltschvirus</taxon>
        <taxon>Maltschvirus maltsch</taxon>
    </lineage>
</organism>